<evidence type="ECO:0000313" key="6">
    <source>
        <dbReference type="Proteomes" id="UP000257109"/>
    </source>
</evidence>
<organism evidence="5 6">
    <name type="scientific">Mucuna pruriens</name>
    <name type="common">Velvet bean</name>
    <name type="synonym">Dolichos pruriens</name>
    <dbReference type="NCBI Taxonomy" id="157652"/>
    <lineage>
        <taxon>Eukaryota</taxon>
        <taxon>Viridiplantae</taxon>
        <taxon>Streptophyta</taxon>
        <taxon>Embryophyta</taxon>
        <taxon>Tracheophyta</taxon>
        <taxon>Spermatophyta</taxon>
        <taxon>Magnoliopsida</taxon>
        <taxon>eudicotyledons</taxon>
        <taxon>Gunneridae</taxon>
        <taxon>Pentapetalae</taxon>
        <taxon>rosids</taxon>
        <taxon>fabids</taxon>
        <taxon>Fabales</taxon>
        <taxon>Fabaceae</taxon>
        <taxon>Papilionoideae</taxon>
        <taxon>50 kb inversion clade</taxon>
        <taxon>NPAAA clade</taxon>
        <taxon>indigoferoid/millettioid clade</taxon>
        <taxon>Phaseoleae</taxon>
        <taxon>Mucuna</taxon>
    </lineage>
</organism>
<dbReference type="GO" id="GO:0016602">
    <property type="term" value="C:CCAAT-binding factor complex"/>
    <property type="evidence" value="ECO:0007669"/>
    <property type="project" value="InterPro"/>
</dbReference>
<dbReference type="InterPro" id="IPR009072">
    <property type="entry name" value="Histone-fold"/>
</dbReference>
<dbReference type="PANTHER" id="PTHR11064:SF115">
    <property type="entry name" value="NUCLEAR TRANSCRIPTION FACTOR Y SUBUNIT B-9"/>
    <property type="match status" value="1"/>
</dbReference>
<comment type="caution">
    <text evidence="5">The sequence shown here is derived from an EMBL/GenBank/DDBJ whole genome shotgun (WGS) entry which is preliminary data.</text>
</comment>
<accession>A0A371EKS3</accession>
<keyword evidence="2" id="KW-0805">Transcription regulation</keyword>
<feature type="non-terminal residue" evidence="5">
    <location>
        <position position="1"/>
    </location>
</feature>
<dbReference type="CDD" id="cd22907">
    <property type="entry name" value="HFD_NFYB"/>
    <property type="match status" value="1"/>
</dbReference>
<dbReference type="InterPro" id="IPR003958">
    <property type="entry name" value="CBFA_NFYB_domain"/>
</dbReference>
<dbReference type="GO" id="GO:0046982">
    <property type="term" value="F:protein heterodimerization activity"/>
    <property type="evidence" value="ECO:0007669"/>
    <property type="project" value="InterPro"/>
</dbReference>
<dbReference type="Pfam" id="PF00808">
    <property type="entry name" value="CBFD_NFYB_HMF"/>
    <property type="match status" value="1"/>
</dbReference>
<dbReference type="OrthoDB" id="386949at2759"/>
<dbReference type="Gene3D" id="1.10.20.10">
    <property type="entry name" value="Histone, subunit A"/>
    <property type="match status" value="1"/>
</dbReference>
<dbReference type="AlphaFoldDB" id="A0A371EKS3"/>
<dbReference type="PRINTS" id="PR00615">
    <property type="entry name" value="CCAATSUBUNTA"/>
</dbReference>
<dbReference type="GO" id="GO:0000978">
    <property type="term" value="F:RNA polymerase II cis-regulatory region sequence-specific DNA binding"/>
    <property type="evidence" value="ECO:0007669"/>
    <property type="project" value="TreeGrafter"/>
</dbReference>
<sequence length="176" mass="19910">MRQILPNNAKISDSVKEMIQQSATKYIIIVTRKAKERCQSEYRKIMNAEDLLWAIENLGFDDYVGPLTTFLYRYRNIEGRDLLICSQEPIPHIDNNGSGPETNLVPNPASTLERLHSPLSPISSSGPDFSMDPCINMEMFDPNDMDEFFQNEFGVGCSNGWSGAIPVQVFMKLEPD</sequence>
<keyword evidence="3" id="KW-0804">Transcription</keyword>
<feature type="domain" description="Transcription factor CBF/NF-Y/archaeal histone" evidence="4">
    <location>
        <begin position="1"/>
        <end position="55"/>
    </location>
</feature>
<evidence type="ECO:0000256" key="2">
    <source>
        <dbReference type="ARBA" id="ARBA00023015"/>
    </source>
</evidence>
<name>A0A371EKS3_MUCPR</name>
<dbReference type="PANTHER" id="PTHR11064">
    <property type="entry name" value="CCAAT-BINDING TRANSCRIPTION FACTOR-RELATED"/>
    <property type="match status" value="1"/>
</dbReference>
<evidence type="ECO:0000256" key="3">
    <source>
        <dbReference type="ARBA" id="ARBA00023163"/>
    </source>
</evidence>
<reference evidence="5" key="1">
    <citation type="submission" date="2018-05" db="EMBL/GenBank/DDBJ databases">
        <title>Draft genome of Mucuna pruriens seed.</title>
        <authorList>
            <person name="Nnadi N.E."/>
            <person name="Vos R."/>
            <person name="Hasami M.H."/>
            <person name="Devisetty U.K."/>
            <person name="Aguiy J.C."/>
        </authorList>
    </citation>
    <scope>NUCLEOTIDE SEQUENCE [LARGE SCALE GENOMIC DNA]</scope>
    <source>
        <strain evidence="5">JCA_2017</strain>
    </source>
</reference>
<dbReference type="STRING" id="157652.A0A371EKS3"/>
<dbReference type="EMBL" id="QJKJ01013351">
    <property type="protein sequence ID" value="RDX66640.1"/>
    <property type="molecule type" value="Genomic_DNA"/>
</dbReference>
<evidence type="ECO:0000259" key="4">
    <source>
        <dbReference type="Pfam" id="PF00808"/>
    </source>
</evidence>
<gene>
    <name evidence="5" type="primary">NFYB6</name>
    <name evidence="5" type="ORF">CR513_54573</name>
</gene>
<evidence type="ECO:0000256" key="1">
    <source>
        <dbReference type="ARBA" id="ARBA00009053"/>
    </source>
</evidence>
<dbReference type="SUPFAM" id="SSF47113">
    <property type="entry name" value="Histone-fold"/>
    <property type="match status" value="1"/>
</dbReference>
<proteinExistence type="inferred from homology"/>
<keyword evidence="6" id="KW-1185">Reference proteome</keyword>
<dbReference type="GO" id="GO:0001228">
    <property type="term" value="F:DNA-binding transcription activator activity, RNA polymerase II-specific"/>
    <property type="evidence" value="ECO:0007669"/>
    <property type="project" value="InterPro"/>
</dbReference>
<dbReference type="InterPro" id="IPR027113">
    <property type="entry name" value="Transc_fact_NFYB/HAP3"/>
</dbReference>
<protein>
    <submittedName>
        <fullName evidence="5">Nuclear transcription factor Y subunit B-6</fullName>
    </submittedName>
</protein>
<dbReference type="Proteomes" id="UP000257109">
    <property type="component" value="Unassembled WGS sequence"/>
</dbReference>
<evidence type="ECO:0000313" key="5">
    <source>
        <dbReference type="EMBL" id="RDX66640.1"/>
    </source>
</evidence>
<comment type="similarity">
    <text evidence="1">Belongs to the NFYB/HAP3 subunit family.</text>
</comment>